<comment type="caution">
    <text evidence="9">The sequence shown here is derived from an EMBL/GenBank/DDBJ whole genome shotgun (WGS) entry which is preliminary data.</text>
</comment>
<comment type="subunit">
    <text evidence="7">Homodimer and heterodimers.</text>
</comment>
<evidence type="ECO:0000256" key="2">
    <source>
        <dbReference type="ARBA" id="ARBA00007651"/>
    </source>
</evidence>
<evidence type="ECO:0000313" key="10">
    <source>
        <dbReference type="Proteomes" id="UP000729402"/>
    </source>
</evidence>
<feature type="domain" description="Casparian strip membrane protein" evidence="8">
    <location>
        <begin position="66"/>
        <end position="159"/>
    </location>
</feature>
<dbReference type="Pfam" id="PF04535">
    <property type="entry name" value="CASP_dom"/>
    <property type="match status" value="1"/>
</dbReference>
<feature type="transmembrane region" description="Helical" evidence="7">
    <location>
        <begin position="108"/>
        <end position="126"/>
    </location>
</feature>
<comment type="subcellular location">
    <subcellularLocation>
        <location evidence="1 7">Cell membrane</location>
        <topology evidence="1 7">Multi-pass membrane protein</topology>
    </subcellularLocation>
</comment>
<reference evidence="9" key="1">
    <citation type="journal article" date="2021" name="bioRxiv">
        <title>Whole Genome Assembly and Annotation of Northern Wild Rice, Zizania palustris L., Supports a Whole Genome Duplication in the Zizania Genus.</title>
        <authorList>
            <person name="Haas M."/>
            <person name="Kono T."/>
            <person name="Macchietto M."/>
            <person name="Millas R."/>
            <person name="McGilp L."/>
            <person name="Shao M."/>
            <person name="Duquette J."/>
            <person name="Hirsch C.N."/>
            <person name="Kimball J."/>
        </authorList>
    </citation>
    <scope>NUCLEOTIDE SEQUENCE</scope>
    <source>
        <tissue evidence="9">Fresh leaf tissue</tissue>
    </source>
</reference>
<keyword evidence="6 7" id="KW-0472">Membrane</keyword>
<evidence type="ECO:0000256" key="1">
    <source>
        <dbReference type="ARBA" id="ARBA00004651"/>
    </source>
</evidence>
<accession>A0A8J5WIT2</accession>
<evidence type="ECO:0000259" key="8">
    <source>
        <dbReference type="Pfam" id="PF04535"/>
    </source>
</evidence>
<organism evidence="9 10">
    <name type="scientific">Zizania palustris</name>
    <name type="common">Northern wild rice</name>
    <dbReference type="NCBI Taxonomy" id="103762"/>
    <lineage>
        <taxon>Eukaryota</taxon>
        <taxon>Viridiplantae</taxon>
        <taxon>Streptophyta</taxon>
        <taxon>Embryophyta</taxon>
        <taxon>Tracheophyta</taxon>
        <taxon>Spermatophyta</taxon>
        <taxon>Magnoliopsida</taxon>
        <taxon>Liliopsida</taxon>
        <taxon>Poales</taxon>
        <taxon>Poaceae</taxon>
        <taxon>BOP clade</taxon>
        <taxon>Oryzoideae</taxon>
        <taxon>Oryzeae</taxon>
        <taxon>Zizaniinae</taxon>
        <taxon>Zizania</taxon>
    </lineage>
</organism>
<evidence type="ECO:0000313" key="9">
    <source>
        <dbReference type="EMBL" id="KAG8089117.1"/>
    </source>
</evidence>
<feature type="transmembrane region" description="Helical" evidence="7">
    <location>
        <begin position="70"/>
        <end position="88"/>
    </location>
</feature>
<keyword evidence="10" id="KW-1185">Reference proteome</keyword>
<evidence type="ECO:0000256" key="6">
    <source>
        <dbReference type="ARBA" id="ARBA00023136"/>
    </source>
</evidence>
<evidence type="ECO:0000256" key="4">
    <source>
        <dbReference type="ARBA" id="ARBA00022692"/>
    </source>
</evidence>
<dbReference type="EMBL" id="JAAALK010000081">
    <property type="protein sequence ID" value="KAG8089117.1"/>
    <property type="molecule type" value="Genomic_DNA"/>
</dbReference>
<name>A0A8J5WIT2_ZIZPA</name>
<dbReference type="Proteomes" id="UP000729402">
    <property type="component" value="Unassembled WGS sequence"/>
</dbReference>
<evidence type="ECO:0000256" key="3">
    <source>
        <dbReference type="ARBA" id="ARBA00022475"/>
    </source>
</evidence>
<dbReference type="AlphaFoldDB" id="A0A8J5WIT2"/>
<comment type="similarity">
    <text evidence="2 7">Belongs to the Casparian strip membrane proteins (CASP) family.</text>
</comment>
<keyword evidence="5 7" id="KW-1133">Transmembrane helix</keyword>
<proteinExistence type="inferred from homology"/>
<dbReference type="GO" id="GO:0005886">
    <property type="term" value="C:plasma membrane"/>
    <property type="evidence" value="ECO:0007669"/>
    <property type="project" value="UniProtKB-SubCell"/>
</dbReference>
<evidence type="ECO:0000256" key="5">
    <source>
        <dbReference type="ARBA" id="ARBA00022989"/>
    </source>
</evidence>
<comment type="caution">
    <text evidence="7">Lacks conserved residue(s) required for the propagation of feature annotation.</text>
</comment>
<dbReference type="OrthoDB" id="689315at2759"/>
<dbReference type="InterPro" id="IPR006702">
    <property type="entry name" value="CASP_dom"/>
</dbReference>
<gene>
    <name evidence="9" type="ORF">GUJ93_ZPchr0011g27798</name>
</gene>
<protein>
    <recommendedName>
        <fullName evidence="7">CASP-like protein</fullName>
    </recommendedName>
</protein>
<evidence type="ECO:0000256" key="7">
    <source>
        <dbReference type="RuleBase" id="RU361233"/>
    </source>
</evidence>
<reference evidence="9" key="2">
    <citation type="submission" date="2021-02" db="EMBL/GenBank/DDBJ databases">
        <authorList>
            <person name="Kimball J.A."/>
            <person name="Haas M.W."/>
            <person name="Macchietto M."/>
            <person name="Kono T."/>
            <person name="Duquette J."/>
            <person name="Shao M."/>
        </authorList>
    </citation>
    <scope>NUCLEOTIDE SEQUENCE</scope>
    <source>
        <tissue evidence="9">Fresh leaf tissue</tissue>
    </source>
</reference>
<sequence>MCRRMAGDKEEDGGCAHAEKRHADGFTSSLEAVAVTMMKSSNSGDSDYPMLRYMYIAMAARPAEVKTEGLLRGASALLAATAALLVGLNTQTETVLLIRKKATVKDVQALWVLAVMAAATAGYHLLQLFKCFYLSRFAGGKPCRHSRAIAWVCFLLDKIGIAENDKRKHKPP</sequence>
<keyword evidence="3 7" id="KW-1003">Cell membrane</keyword>
<keyword evidence="4 7" id="KW-0812">Transmembrane</keyword>